<dbReference type="Proteomes" id="UP001140096">
    <property type="component" value="Unassembled WGS sequence"/>
</dbReference>
<comment type="caution">
    <text evidence="1">The sequence shown here is derived from an EMBL/GenBank/DDBJ whole genome shotgun (WGS) entry which is preliminary data.</text>
</comment>
<name>A0ACC1LPK1_9FUNG</name>
<reference evidence="1" key="1">
    <citation type="submission" date="2022-07" db="EMBL/GenBank/DDBJ databases">
        <title>Phylogenomic reconstructions and comparative analyses of Kickxellomycotina fungi.</title>
        <authorList>
            <person name="Reynolds N.K."/>
            <person name="Stajich J.E."/>
            <person name="Barry K."/>
            <person name="Grigoriev I.V."/>
            <person name="Crous P."/>
            <person name="Smith M.E."/>
        </authorList>
    </citation>
    <scope>NUCLEOTIDE SEQUENCE</scope>
    <source>
        <strain evidence="1">CBS 102833</strain>
    </source>
</reference>
<organism evidence="1 2">
    <name type="scientific">Coemansia furcata</name>
    <dbReference type="NCBI Taxonomy" id="417177"/>
    <lineage>
        <taxon>Eukaryota</taxon>
        <taxon>Fungi</taxon>
        <taxon>Fungi incertae sedis</taxon>
        <taxon>Zoopagomycota</taxon>
        <taxon>Kickxellomycotina</taxon>
        <taxon>Kickxellomycetes</taxon>
        <taxon>Kickxellales</taxon>
        <taxon>Kickxellaceae</taxon>
        <taxon>Coemansia</taxon>
    </lineage>
</organism>
<proteinExistence type="predicted"/>
<evidence type="ECO:0000313" key="1">
    <source>
        <dbReference type="EMBL" id="KAJ2812459.1"/>
    </source>
</evidence>
<evidence type="ECO:0000313" key="2">
    <source>
        <dbReference type="Proteomes" id="UP001140096"/>
    </source>
</evidence>
<gene>
    <name evidence="1" type="ORF">H4S07_001382</name>
</gene>
<keyword evidence="2" id="KW-1185">Reference proteome</keyword>
<sequence length="1214" mass="135531">MSANRKSQYLQLDSAAGSSMNNTSPISPDAAFGRGVGFEDPYNVANATAAGAQPPQPTLAATVLGAFKETKTPAPAQAVATGGGTGGDGNVEKGNHEHIEDLETTKTRRAWVGFTWAVTFWLPSPLLALVGRMKRPDVRMAWREKVAICVIIVFLWALLLFIIIGLGLILCPRQFVWTMDDVANINSASKSYMALRGNVYDITDFIKQNGHGDTYFPARTDQLALYAGLDVNASFPITARAACPQLVTAKADPFYQITFPVTGASSNIDQSTAFLFKHSAQTDPQSKELSDQRFYFNTFVPYMKKFKKGGVVWKYDWINSMYKDQSQAWRVIGTEVFNMQPYIDAISYAGNTNKKYNILDSRFLSILQQSGYGSADITSDWNGLQWDQATRDTNYDCIKSLFYVGTVDTRSSVRCLFTNYMLVAFACVLMLVVMVKFMTALQFSKRPIPTPPEKFVVCQVPCYTEDEDSIRKTLDSLGALEYQDKHKLLFVICDGNIVGSGNDRSTPRIVLDILGVDPEYDPPARDYLAIAEGSRRHNIGKVYSGLYEVEGHVVPFMVVAKVGTPEESNRSGNRGKRDSQILLMSFFNKVHFNLPMTPLELEIYHQMRHIIGVPPRNYEYLLQVDADTEVMPDSLSRLVAACTGDRRIAGICGETMLGNESQSWTTMMQVYEYFISHHMAKAFESLFGSVTCLPGCFCMYRLRTVDGKPLLLAKPVLEAYSELHVDTLHKKNLLSLGEDRYLTTLMMKHFPQYKLKFIQDAKCKTIAPEKWSVLMSQRRRWINSTVHNLAELLFLPNMCGFCFFSMRFVVFLDLFGTVTMPTTLIYFGYLIYIAVTKIADVGYISLILIGAIYGLQALIFLLRREWQHIGWMLIYLLAYPLWSFVLPIYSFWHMDDFSWGNTRVVVGDGKRKIIVSDDKPFDPASIPQRRWMEYEKELAVAGVLNAPPPNMNPNAGSTKEDDRMSLYSSHSGAHMSRVGSAMAFNQQQQQQMMMMPSSTQSIYGMPPPMTPASVYDPRLSVAMSNPQALALQQQQHALAAMTPTMGNFSMYDAMPSPGLPHAASMRMSTVSNDPRLSTAMYVQQQQQQQQGGYFNGVSEGWMPPTMSVYSNSPGGGGDAMRQNGFIPSMYSTNNQDVAAMSSGQSSPAGVVPIMPTDGEIVEAISRILFNADLTTMTKKVIRQQLTAQFGVDLTPKKDLISRVVDEMLIGSNNA</sequence>
<protein>
    <submittedName>
        <fullName evidence="1">Uncharacterized protein</fullName>
    </submittedName>
</protein>
<dbReference type="EMBL" id="JANBUP010000218">
    <property type="protein sequence ID" value="KAJ2812459.1"/>
    <property type="molecule type" value="Genomic_DNA"/>
</dbReference>
<accession>A0ACC1LPK1</accession>